<dbReference type="Gene3D" id="3.30.930.10">
    <property type="entry name" value="Bira Bifunctional Protein, Domain 2"/>
    <property type="match status" value="1"/>
</dbReference>
<evidence type="ECO:0000256" key="9">
    <source>
        <dbReference type="ARBA" id="ARBA00022840"/>
    </source>
</evidence>
<dbReference type="InterPro" id="IPR012340">
    <property type="entry name" value="NA-bd_OB-fold"/>
</dbReference>
<dbReference type="GO" id="GO:0000287">
    <property type="term" value="F:magnesium ion binding"/>
    <property type="evidence" value="ECO:0007669"/>
    <property type="project" value="UniProtKB-UniRule"/>
</dbReference>
<name>A0A538TY20_UNCEI</name>
<dbReference type="Pfam" id="PF01588">
    <property type="entry name" value="tRNA_bind"/>
    <property type="match status" value="1"/>
</dbReference>
<dbReference type="EMBL" id="VBOY01000010">
    <property type="protein sequence ID" value="TMQ68419.1"/>
    <property type="molecule type" value="Genomic_DNA"/>
</dbReference>
<evidence type="ECO:0000256" key="5">
    <source>
        <dbReference type="ARBA" id="ARBA00022555"/>
    </source>
</evidence>
<dbReference type="SUPFAM" id="SSF46955">
    <property type="entry name" value="Putative DNA-binding domain"/>
    <property type="match status" value="1"/>
</dbReference>
<dbReference type="CDD" id="cd02796">
    <property type="entry name" value="tRNA_bind_bactPheRS"/>
    <property type="match status" value="1"/>
</dbReference>
<dbReference type="GO" id="GO:0006432">
    <property type="term" value="P:phenylalanyl-tRNA aminoacylation"/>
    <property type="evidence" value="ECO:0007669"/>
    <property type="project" value="UniProtKB-UniRule"/>
</dbReference>
<evidence type="ECO:0000256" key="14">
    <source>
        <dbReference type="ARBA" id="ARBA00049255"/>
    </source>
</evidence>
<dbReference type="PANTHER" id="PTHR10947:SF0">
    <property type="entry name" value="PHENYLALANINE--TRNA LIGASE BETA SUBUNIT"/>
    <property type="match status" value="1"/>
</dbReference>
<dbReference type="InterPro" id="IPR045864">
    <property type="entry name" value="aa-tRNA-synth_II/BPL/LPL"/>
</dbReference>
<dbReference type="NCBIfam" id="TIGR00472">
    <property type="entry name" value="pheT_bact"/>
    <property type="match status" value="1"/>
</dbReference>
<dbReference type="SUPFAM" id="SSF50249">
    <property type="entry name" value="Nucleic acid-binding proteins"/>
    <property type="match status" value="1"/>
</dbReference>
<dbReference type="SUPFAM" id="SSF55681">
    <property type="entry name" value="Class II aaRS and biotin synthetases"/>
    <property type="match status" value="1"/>
</dbReference>
<keyword evidence="10 15" id="KW-0460">Magnesium</keyword>
<feature type="binding site" evidence="15">
    <location>
        <position position="465"/>
    </location>
    <ligand>
        <name>Mg(2+)</name>
        <dbReference type="ChEBI" id="CHEBI:18420"/>
        <note>shared with alpha subunit</note>
    </ligand>
</feature>
<evidence type="ECO:0000256" key="16">
    <source>
        <dbReference type="PROSITE-ProRule" id="PRU00209"/>
    </source>
</evidence>
<organism evidence="20 21">
    <name type="scientific">Eiseniibacteriota bacterium</name>
    <dbReference type="NCBI Taxonomy" id="2212470"/>
    <lineage>
        <taxon>Bacteria</taxon>
        <taxon>Candidatus Eiseniibacteriota</taxon>
    </lineage>
</organism>
<comment type="subcellular location">
    <subcellularLocation>
        <location evidence="1 15">Cytoplasm</location>
    </subcellularLocation>
</comment>
<dbReference type="PROSITE" id="PS51447">
    <property type="entry name" value="FDX_ACB"/>
    <property type="match status" value="1"/>
</dbReference>
<dbReference type="Pfam" id="PF03484">
    <property type="entry name" value="B5"/>
    <property type="match status" value="1"/>
</dbReference>
<keyword evidence="13 15" id="KW-0030">Aminoacyl-tRNA synthetase</keyword>
<dbReference type="Gene3D" id="3.50.40.10">
    <property type="entry name" value="Phenylalanyl-trna Synthetase, Chain B, domain 3"/>
    <property type="match status" value="1"/>
</dbReference>
<dbReference type="SUPFAM" id="SSF54991">
    <property type="entry name" value="Anticodon-binding domain of PheRS"/>
    <property type="match status" value="1"/>
</dbReference>
<gene>
    <name evidence="15" type="primary">pheT</name>
    <name evidence="20" type="ORF">E6K78_01365</name>
</gene>
<keyword evidence="6 15" id="KW-0436">Ligase</keyword>
<dbReference type="InterPro" id="IPR036690">
    <property type="entry name" value="Fdx_antiC-bd_sf"/>
</dbReference>
<evidence type="ECO:0000256" key="13">
    <source>
        <dbReference type="ARBA" id="ARBA00023146"/>
    </source>
</evidence>
<dbReference type="HAMAP" id="MF_00283">
    <property type="entry name" value="Phe_tRNA_synth_beta1"/>
    <property type="match status" value="1"/>
</dbReference>
<comment type="caution">
    <text evidence="20">The sequence shown here is derived from an EMBL/GenBank/DDBJ whole genome shotgun (WGS) entry which is preliminary data.</text>
</comment>
<dbReference type="GO" id="GO:0000049">
    <property type="term" value="F:tRNA binding"/>
    <property type="evidence" value="ECO:0007669"/>
    <property type="project" value="UniProtKB-UniRule"/>
</dbReference>
<feature type="binding site" evidence="15">
    <location>
        <position position="469"/>
    </location>
    <ligand>
        <name>Mg(2+)</name>
        <dbReference type="ChEBI" id="CHEBI:18420"/>
        <note>shared with alpha subunit</note>
    </ligand>
</feature>
<feature type="domain" description="FDX-ACB" evidence="18">
    <location>
        <begin position="718"/>
        <end position="811"/>
    </location>
</feature>
<keyword evidence="12 15" id="KW-0648">Protein biosynthesis</keyword>
<dbReference type="FunFam" id="3.30.70.380:FF:000001">
    <property type="entry name" value="Phenylalanine--tRNA ligase beta subunit"/>
    <property type="match status" value="1"/>
</dbReference>
<dbReference type="InterPro" id="IPR005146">
    <property type="entry name" value="B3/B4_tRNA-bd"/>
</dbReference>
<keyword evidence="7 15" id="KW-0479">Metal-binding</keyword>
<keyword evidence="9 15" id="KW-0067">ATP-binding</keyword>
<evidence type="ECO:0000256" key="7">
    <source>
        <dbReference type="ARBA" id="ARBA00022723"/>
    </source>
</evidence>
<dbReference type="GO" id="GO:0009328">
    <property type="term" value="C:phenylalanine-tRNA ligase complex"/>
    <property type="evidence" value="ECO:0007669"/>
    <property type="project" value="TreeGrafter"/>
</dbReference>
<comment type="similarity">
    <text evidence="2 15">Belongs to the phenylalanyl-tRNA synthetase beta subunit family. Type 1 subfamily.</text>
</comment>
<dbReference type="GO" id="GO:0004826">
    <property type="term" value="F:phenylalanine-tRNA ligase activity"/>
    <property type="evidence" value="ECO:0007669"/>
    <property type="project" value="UniProtKB-UniRule"/>
</dbReference>
<evidence type="ECO:0000256" key="15">
    <source>
        <dbReference type="HAMAP-Rule" id="MF_00283"/>
    </source>
</evidence>
<dbReference type="InterPro" id="IPR009061">
    <property type="entry name" value="DNA-bd_dom_put_sf"/>
</dbReference>
<dbReference type="InterPro" id="IPR041616">
    <property type="entry name" value="PheRS_beta_core"/>
</dbReference>
<reference evidence="20 21" key="1">
    <citation type="journal article" date="2019" name="Nat. Microbiol.">
        <title>Mediterranean grassland soil C-N compound turnover is dependent on rainfall and depth, and is mediated by genomically divergent microorganisms.</title>
        <authorList>
            <person name="Diamond S."/>
            <person name="Andeer P.F."/>
            <person name="Li Z."/>
            <person name="Crits-Christoph A."/>
            <person name="Burstein D."/>
            <person name="Anantharaman K."/>
            <person name="Lane K.R."/>
            <person name="Thomas B.C."/>
            <person name="Pan C."/>
            <person name="Northen T.R."/>
            <person name="Banfield J.F."/>
        </authorList>
    </citation>
    <scope>NUCLEOTIDE SEQUENCE [LARGE SCALE GENOMIC DNA]</scope>
    <source>
        <strain evidence="20">WS_8</strain>
    </source>
</reference>
<dbReference type="SMART" id="SM00874">
    <property type="entry name" value="B5"/>
    <property type="match status" value="1"/>
</dbReference>
<dbReference type="SMART" id="SM00896">
    <property type="entry name" value="FDX-ACB"/>
    <property type="match status" value="1"/>
</dbReference>
<accession>A0A538TY20</accession>
<proteinExistence type="inferred from homology"/>
<comment type="catalytic activity">
    <reaction evidence="14 15">
        <text>tRNA(Phe) + L-phenylalanine + ATP = L-phenylalanyl-tRNA(Phe) + AMP + diphosphate + H(+)</text>
        <dbReference type="Rhea" id="RHEA:19413"/>
        <dbReference type="Rhea" id="RHEA-COMP:9668"/>
        <dbReference type="Rhea" id="RHEA-COMP:9699"/>
        <dbReference type="ChEBI" id="CHEBI:15378"/>
        <dbReference type="ChEBI" id="CHEBI:30616"/>
        <dbReference type="ChEBI" id="CHEBI:33019"/>
        <dbReference type="ChEBI" id="CHEBI:58095"/>
        <dbReference type="ChEBI" id="CHEBI:78442"/>
        <dbReference type="ChEBI" id="CHEBI:78531"/>
        <dbReference type="ChEBI" id="CHEBI:456215"/>
        <dbReference type="EC" id="6.1.1.20"/>
    </reaction>
</comment>
<protein>
    <recommendedName>
        <fullName evidence="15">Phenylalanine--tRNA ligase beta subunit</fullName>
        <ecNumber evidence="15">6.1.1.20</ecNumber>
    </recommendedName>
    <alternativeName>
        <fullName evidence="15">Phenylalanyl-tRNA synthetase beta subunit</fullName>
        <shortName evidence="15">PheRS</shortName>
    </alternativeName>
</protein>
<feature type="domain" description="TRNA-binding" evidence="17">
    <location>
        <begin position="39"/>
        <end position="147"/>
    </location>
</feature>
<evidence type="ECO:0000256" key="1">
    <source>
        <dbReference type="ARBA" id="ARBA00004496"/>
    </source>
</evidence>
<dbReference type="PROSITE" id="PS50886">
    <property type="entry name" value="TRBD"/>
    <property type="match status" value="1"/>
</dbReference>
<evidence type="ECO:0000256" key="10">
    <source>
        <dbReference type="ARBA" id="ARBA00022842"/>
    </source>
</evidence>
<sequence>MKLPMSWLRDWVELDVSAESLAETLTLRGFYVEAVETLGREYRGVVVARVLEVSRHPDADRLTLCRVDGGAGELSIVCGATNVRAGMIVPLATVGARLPNGTAIRKSKIRGVESQGMLCSAAELGLSDDQEGIVDLTQLTGRADELPLGTPLDRVLGPSDQVLEVEVPFNRPDGLGIAGLAREVRAALGARWTRAAQAWLAARWSGRNDFDLDLSDPEGCPRYIAQTIEAIRVGPSPSWLVGRLASVGQRSVNNVVDLTNLVLLELGQPLHAFDLAKLKGRAIRVRRAAAGETIVTLDGKERSLDPEVLVIADRERPAAVAGIMGGLETEVTESTTSLLLECAWFEPRRIRRGARALGLATEASRRFERGVDPEGGSAATARFVSLLRELSPGFRLGAARERNQMRPSGRTLRLRVGRCARLLGVSVKADEIARHLESLEFRVERGDPLVVHVPSWRPDVTVEEDLIEEVGRSHGYDRIPEAPPDTHGVLAVRGAHERLLERARNAMAARGLTEAWTTSLISEEEARATAALLGQAELELVTLMNPMSRESAVLRPNPVAGLLRACAHNLRQGMAAVRLFEVGTGFCAPRADAESPGAAELPVETQILAALATGPRFEHAHDAAQQPVDFFDAKGLWEAWLEEMGVDTLEWRAYSAPGWKAGASAEVASGASRIGWAGTLGHSLLRVWDIEVPVHLFVVLVDSLSRRAAAAPRAATPGRFPPVRRDLAYYVPESVTYVELEGALRGAAGEWLQSLELFDVYAGPGTPAGMKSLAFAVQFQHPGRTLEESEVQTVQDQMSAAVARACGGRLRER</sequence>
<dbReference type="SUPFAM" id="SSF56037">
    <property type="entry name" value="PheT/TilS domain"/>
    <property type="match status" value="1"/>
</dbReference>
<keyword evidence="11 16" id="KW-0694">RNA-binding</keyword>
<comment type="subunit">
    <text evidence="3 15">Tetramer of two alpha and two beta subunits.</text>
</comment>
<keyword evidence="5 16" id="KW-0820">tRNA-binding</keyword>
<evidence type="ECO:0000313" key="21">
    <source>
        <dbReference type="Proteomes" id="UP000316609"/>
    </source>
</evidence>
<dbReference type="Gene3D" id="2.40.50.140">
    <property type="entry name" value="Nucleic acid-binding proteins"/>
    <property type="match status" value="1"/>
</dbReference>
<evidence type="ECO:0000256" key="12">
    <source>
        <dbReference type="ARBA" id="ARBA00022917"/>
    </source>
</evidence>
<dbReference type="Proteomes" id="UP000316609">
    <property type="component" value="Unassembled WGS sequence"/>
</dbReference>
<feature type="binding site" evidence="15">
    <location>
        <position position="468"/>
    </location>
    <ligand>
        <name>Mg(2+)</name>
        <dbReference type="ChEBI" id="CHEBI:18420"/>
        <note>shared with alpha subunit</note>
    </ligand>
</feature>
<evidence type="ECO:0000259" key="17">
    <source>
        <dbReference type="PROSITE" id="PS50886"/>
    </source>
</evidence>
<dbReference type="FunFam" id="2.40.50.140:FF:000045">
    <property type="entry name" value="Phenylalanine--tRNA ligase beta subunit"/>
    <property type="match status" value="1"/>
</dbReference>
<keyword evidence="8 15" id="KW-0547">Nucleotide-binding</keyword>
<dbReference type="InterPro" id="IPR020825">
    <property type="entry name" value="Phe-tRNA_synthase-like_B3/B4"/>
</dbReference>
<dbReference type="PANTHER" id="PTHR10947">
    <property type="entry name" value="PHENYLALANYL-TRNA SYNTHETASE BETA CHAIN AND LEUCINE-RICH REPEAT-CONTAINING PROTEIN 47"/>
    <property type="match status" value="1"/>
</dbReference>
<dbReference type="Pfam" id="PF03483">
    <property type="entry name" value="B3_4"/>
    <property type="match status" value="1"/>
</dbReference>
<dbReference type="CDD" id="cd00769">
    <property type="entry name" value="PheRS_beta_core"/>
    <property type="match status" value="1"/>
</dbReference>
<dbReference type="InterPro" id="IPR005121">
    <property type="entry name" value="Fdx_antiC-bd"/>
</dbReference>
<dbReference type="InterPro" id="IPR005147">
    <property type="entry name" value="tRNA_synthase_B5-dom"/>
</dbReference>
<dbReference type="Gene3D" id="3.30.70.380">
    <property type="entry name" value="Ferrodoxin-fold anticodon-binding domain"/>
    <property type="match status" value="1"/>
</dbReference>
<dbReference type="AlphaFoldDB" id="A0A538TY20"/>
<dbReference type="NCBIfam" id="NF045760">
    <property type="entry name" value="YtpR"/>
    <property type="match status" value="1"/>
</dbReference>
<comment type="cofactor">
    <cofactor evidence="15">
        <name>Mg(2+)</name>
        <dbReference type="ChEBI" id="CHEBI:18420"/>
    </cofactor>
    <text evidence="15">Binds 2 magnesium ions per tetramer.</text>
</comment>
<dbReference type="Pfam" id="PF03147">
    <property type="entry name" value="FDX-ACB"/>
    <property type="match status" value="1"/>
</dbReference>
<dbReference type="GO" id="GO:0005524">
    <property type="term" value="F:ATP binding"/>
    <property type="evidence" value="ECO:0007669"/>
    <property type="project" value="UniProtKB-UniRule"/>
</dbReference>
<dbReference type="InterPro" id="IPR033714">
    <property type="entry name" value="tRNA_bind_bactPheRS"/>
</dbReference>
<evidence type="ECO:0000313" key="20">
    <source>
        <dbReference type="EMBL" id="TMQ68419.1"/>
    </source>
</evidence>
<dbReference type="InterPro" id="IPR004532">
    <property type="entry name" value="Phe-tRNA-ligase_IIc_bsu_bact"/>
</dbReference>
<dbReference type="Gene3D" id="3.30.56.10">
    <property type="match status" value="2"/>
</dbReference>
<feature type="domain" description="B5" evidence="19">
    <location>
        <begin position="407"/>
        <end position="481"/>
    </location>
</feature>
<feature type="binding site" evidence="15">
    <location>
        <position position="459"/>
    </location>
    <ligand>
        <name>Mg(2+)</name>
        <dbReference type="ChEBI" id="CHEBI:18420"/>
        <note>shared with alpha subunit</note>
    </ligand>
</feature>
<keyword evidence="4 15" id="KW-0963">Cytoplasm</keyword>
<dbReference type="Pfam" id="PF17759">
    <property type="entry name" value="tRNA_synthFbeta"/>
    <property type="match status" value="1"/>
</dbReference>
<dbReference type="SMART" id="SM00873">
    <property type="entry name" value="B3_4"/>
    <property type="match status" value="1"/>
</dbReference>
<dbReference type="InterPro" id="IPR002547">
    <property type="entry name" value="tRNA-bd_dom"/>
</dbReference>
<evidence type="ECO:0000259" key="18">
    <source>
        <dbReference type="PROSITE" id="PS51447"/>
    </source>
</evidence>
<evidence type="ECO:0000256" key="2">
    <source>
        <dbReference type="ARBA" id="ARBA00008653"/>
    </source>
</evidence>
<dbReference type="InterPro" id="IPR045060">
    <property type="entry name" value="Phe-tRNA-ligase_IIc_bsu"/>
</dbReference>
<evidence type="ECO:0000256" key="11">
    <source>
        <dbReference type="ARBA" id="ARBA00022884"/>
    </source>
</evidence>
<evidence type="ECO:0000256" key="8">
    <source>
        <dbReference type="ARBA" id="ARBA00022741"/>
    </source>
</evidence>
<evidence type="ECO:0000259" key="19">
    <source>
        <dbReference type="PROSITE" id="PS51483"/>
    </source>
</evidence>
<evidence type="ECO:0000256" key="6">
    <source>
        <dbReference type="ARBA" id="ARBA00022598"/>
    </source>
</evidence>
<dbReference type="EC" id="6.1.1.20" evidence="15"/>
<evidence type="ECO:0000256" key="3">
    <source>
        <dbReference type="ARBA" id="ARBA00011209"/>
    </source>
</evidence>
<evidence type="ECO:0000256" key="4">
    <source>
        <dbReference type="ARBA" id="ARBA00022490"/>
    </source>
</evidence>
<dbReference type="PROSITE" id="PS51483">
    <property type="entry name" value="B5"/>
    <property type="match status" value="1"/>
</dbReference>